<dbReference type="OrthoDB" id="9812933at2"/>
<name>A0A2U2DYF7_9HYPH</name>
<keyword evidence="3" id="KW-1185">Reference proteome</keyword>
<dbReference type="NCBIfam" id="NF009442">
    <property type="entry name" value="PRK12798.1-4"/>
    <property type="match status" value="1"/>
</dbReference>
<gene>
    <name evidence="2" type="ORF">DEM27_01030</name>
</gene>
<organism evidence="2 3">
    <name type="scientific">Metarhizobium album</name>
    <dbReference type="NCBI Taxonomy" id="2182425"/>
    <lineage>
        <taxon>Bacteria</taxon>
        <taxon>Pseudomonadati</taxon>
        <taxon>Pseudomonadota</taxon>
        <taxon>Alphaproteobacteria</taxon>
        <taxon>Hyphomicrobiales</taxon>
        <taxon>Rhizobiaceae</taxon>
        <taxon>Metarhizobium</taxon>
    </lineage>
</organism>
<dbReference type="EMBL" id="QFBC01000001">
    <property type="protein sequence ID" value="PWE58377.1"/>
    <property type="molecule type" value="Genomic_DNA"/>
</dbReference>
<feature type="signal peptide" evidence="1">
    <location>
        <begin position="1"/>
        <end position="24"/>
    </location>
</feature>
<comment type="caution">
    <text evidence="2">The sequence shown here is derived from an EMBL/GenBank/DDBJ whole genome shotgun (WGS) entry which is preliminary data.</text>
</comment>
<protein>
    <submittedName>
        <fullName evidence="2">Chemotaxis protein</fullName>
    </submittedName>
</protein>
<keyword evidence="1" id="KW-0732">Signal</keyword>
<sequence>MARSSLRFTALFALGIAMSGVAVAEDEALPTPEDLAPYKMLRSMQFVQDSVVAGDHSAAEMQKFMLATIDRRLRTADPEIFDDTRNVDAALIYSMSGGNPATLEYLVSRDVGGYFDNRVADALRKYLSGKGTLVSKSLVEMLPEYRDTTLGPYLALVAANAVVGNNPEEALKFYDLARLTAPGTIIEEAALRRSVAVTAERGMVERGLGYANRYARRFLHSPYASQFVDLFVMLAVDNYDSVRNDDIENTLSFMDNERRREVYLRIARRAAIAGKIDLARMASSHADAIPASPGMDRKQQTELYTGLAEISTKDIDQAVENIDGIPEGTLSPRDEALRSAARLVAEEVLRQPDMNSLTQEASANVENQEHSAANLPVQGHSGAAAQADANEAVYRSGAVFEEFVTNSRAKLVEIDGLLAKESDKK</sequence>
<evidence type="ECO:0000256" key="1">
    <source>
        <dbReference type="SAM" id="SignalP"/>
    </source>
</evidence>
<accession>A0A2U2DYF7</accession>
<reference evidence="2 3" key="1">
    <citation type="submission" date="2018-05" db="EMBL/GenBank/DDBJ databases">
        <title>The draft genome of strain NS-104.</title>
        <authorList>
            <person name="Hang P."/>
            <person name="Jiang J."/>
        </authorList>
    </citation>
    <scope>NUCLEOTIDE SEQUENCE [LARGE SCALE GENOMIC DNA]</scope>
    <source>
        <strain evidence="2 3">NS-104</strain>
    </source>
</reference>
<dbReference type="RefSeq" id="WP_109456894.1">
    <property type="nucleotide sequence ID" value="NZ_QFBC01000001.1"/>
</dbReference>
<dbReference type="AlphaFoldDB" id="A0A2U2DYF7"/>
<evidence type="ECO:0000313" key="3">
    <source>
        <dbReference type="Proteomes" id="UP000245252"/>
    </source>
</evidence>
<evidence type="ECO:0000313" key="2">
    <source>
        <dbReference type="EMBL" id="PWE58377.1"/>
    </source>
</evidence>
<feature type="chain" id="PRO_5015538351" evidence="1">
    <location>
        <begin position="25"/>
        <end position="425"/>
    </location>
</feature>
<dbReference type="Proteomes" id="UP000245252">
    <property type="component" value="Unassembled WGS sequence"/>
</dbReference>
<proteinExistence type="predicted"/>